<comment type="caution">
    <text evidence="1">The sequence shown here is derived from an EMBL/GenBank/DDBJ whole genome shotgun (WGS) entry which is preliminary data.</text>
</comment>
<proteinExistence type="predicted"/>
<protein>
    <submittedName>
        <fullName evidence="1">Uncharacterized protein</fullName>
    </submittedName>
</protein>
<dbReference type="OrthoDB" id="1933529at2759"/>
<accession>A0A835LQ29</accession>
<evidence type="ECO:0000313" key="2">
    <source>
        <dbReference type="Proteomes" id="UP000631114"/>
    </source>
</evidence>
<sequence>MDMGRYQRVSEMYTRVLAVLPNHWRAQLNKDVALLGANEVKEAKKTLKEAFKMTNRVELPDAIAHMKQMQKKPAKGKDFVVVEPSNFKRGNEETTNREDLANALEIKAFKRLTSLVFAM</sequence>
<dbReference type="Gene3D" id="1.25.40.10">
    <property type="entry name" value="Tetratricopeptide repeat domain"/>
    <property type="match status" value="1"/>
</dbReference>
<dbReference type="PANTHER" id="PTHR45081">
    <property type="entry name" value="EF HAND FAMILY PROTEIN, PUTATIVE, EXPRESSED-RELATED"/>
    <property type="match status" value="1"/>
</dbReference>
<gene>
    <name evidence="1" type="ORF">IFM89_000339</name>
</gene>
<dbReference type="GO" id="GO:0005886">
    <property type="term" value="C:plasma membrane"/>
    <property type="evidence" value="ECO:0007669"/>
    <property type="project" value="TreeGrafter"/>
</dbReference>
<dbReference type="PANTHER" id="PTHR45081:SF1">
    <property type="entry name" value="EF HAND FAMILY PROTEIN, PUTATIVE, EXPRESSED-RELATED"/>
    <property type="match status" value="1"/>
</dbReference>
<dbReference type="InterPro" id="IPR011990">
    <property type="entry name" value="TPR-like_helical_dom_sf"/>
</dbReference>
<evidence type="ECO:0000313" key="1">
    <source>
        <dbReference type="EMBL" id="KAF9595421.1"/>
    </source>
</evidence>
<organism evidence="1 2">
    <name type="scientific">Coptis chinensis</name>
    <dbReference type="NCBI Taxonomy" id="261450"/>
    <lineage>
        <taxon>Eukaryota</taxon>
        <taxon>Viridiplantae</taxon>
        <taxon>Streptophyta</taxon>
        <taxon>Embryophyta</taxon>
        <taxon>Tracheophyta</taxon>
        <taxon>Spermatophyta</taxon>
        <taxon>Magnoliopsida</taxon>
        <taxon>Ranunculales</taxon>
        <taxon>Ranunculaceae</taxon>
        <taxon>Coptidoideae</taxon>
        <taxon>Coptis</taxon>
    </lineage>
</organism>
<keyword evidence="2" id="KW-1185">Reference proteome</keyword>
<dbReference type="Proteomes" id="UP000631114">
    <property type="component" value="Unassembled WGS sequence"/>
</dbReference>
<dbReference type="SUPFAM" id="SSF48452">
    <property type="entry name" value="TPR-like"/>
    <property type="match status" value="1"/>
</dbReference>
<dbReference type="EMBL" id="JADFTS010000007">
    <property type="protein sequence ID" value="KAF9595421.1"/>
    <property type="molecule type" value="Genomic_DNA"/>
</dbReference>
<name>A0A835LQ29_9MAGN</name>
<reference evidence="1 2" key="1">
    <citation type="submission" date="2020-10" db="EMBL/GenBank/DDBJ databases">
        <title>The Coptis chinensis genome and diversification of protoberbering-type alkaloids.</title>
        <authorList>
            <person name="Wang B."/>
            <person name="Shu S."/>
            <person name="Song C."/>
            <person name="Liu Y."/>
        </authorList>
    </citation>
    <scope>NUCLEOTIDE SEQUENCE [LARGE SCALE GENOMIC DNA]</scope>
    <source>
        <strain evidence="1">HL-2020</strain>
        <tissue evidence="1">Leaf</tissue>
    </source>
</reference>
<dbReference type="AlphaFoldDB" id="A0A835LQ29"/>